<reference evidence="5 6" key="1">
    <citation type="journal article" date="2019" name="Anaerobe">
        <title>Detection of Robinsoniella peoriensis in multiple bone samples of a trauma patient.</title>
        <authorList>
            <person name="Schrottner P."/>
            <person name="Hartwich K."/>
            <person name="Bunk B."/>
            <person name="Schober I."/>
            <person name="Helbig S."/>
            <person name="Rudolph W.W."/>
            <person name="Gunzer F."/>
        </authorList>
    </citation>
    <scope>NUCLEOTIDE SEQUENCE [LARGE SCALE GENOMIC DNA]</scope>
    <source>
        <strain evidence="5 6">DSM 106044</strain>
    </source>
</reference>
<keyword evidence="6" id="KW-1185">Reference proteome</keyword>
<keyword evidence="3" id="KW-0067">ATP-binding</keyword>
<gene>
    <name evidence="5" type="ORF">DSM106044_02177</name>
</gene>
<dbReference type="GO" id="GO:0006580">
    <property type="term" value="P:ethanolamine metabolic process"/>
    <property type="evidence" value="ECO:0007669"/>
    <property type="project" value="InterPro"/>
</dbReference>
<comment type="caution">
    <text evidence="5">The sequence shown here is derived from an EMBL/GenBank/DDBJ whole genome shotgun (WGS) entry which is preliminary data.</text>
</comment>
<evidence type="ECO:0000313" key="5">
    <source>
        <dbReference type="EMBL" id="TLD00977.1"/>
    </source>
</evidence>
<dbReference type="AlphaFoldDB" id="A0A4U8Q7Z6"/>
<dbReference type="GO" id="GO:0005524">
    <property type="term" value="F:ATP binding"/>
    <property type="evidence" value="ECO:0007669"/>
    <property type="project" value="UniProtKB-KW"/>
</dbReference>
<dbReference type="InterPro" id="IPR036451">
    <property type="entry name" value="CblAdoTrfase-like_sf"/>
</dbReference>
<dbReference type="InterPro" id="IPR016030">
    <property type="entry name" value="CblAdoTrfase-like"/>
</dbReference>
<dbReference type="Proteomes" id="UP000306509">
    <property type="component" value="Unassembled WGS sequence"/>
</dbReference>
<dbReference type="EMBL" id="QGQD01000045">
    <property type="protein sequence ID" value="TLD00977.1"/>
    <property type="molecule type" value="Genomic_DNA"/>
</dbReference>
<dbReference type="STRING" id="180332.GCA_000797495_03918"/>
<accession>A0A4U8Q7Z6</accession>
<evidence type="ECO:0000256" key="1">
    <source>
        <dbReference type="ARBA" id="ARBA00022679"/>
    </source>
</evidence>
<dbReference type="PIRSF" id="PIRSF012294">
    <property type="entry name" value="ATR_EutT"/>
    <property type="match status" value="1"/>
</dbReference>
<dbReference type="Pfam" id="PF01923">
    <property type="entry name" value="Cob_adeno_trans"/>
    <property type="match status" value="1"/>
</dbReference>
<dbReference type="GO" id="GO:0008817">
    <property type="term" value="F:corrinoid adenosyltransferase activity"/>
    <property type="evidence" value="ECO:0007669"/>
    <property type="project" value="InterPro"/>
</dbReference>
<evidence type="ECO:0000256" key="2">
    <source>
        <dbReference type="ARBA" id="ARBA00022741"/>
    </source>
</evidence>
<dbReference type="SUPFAM" id="SSF89028">
    <property type="entry name" value="Cobalamin adenosyltransferase-like"/>
    <property type="match status" value="1"/>
</dbReference>
<dbReference type="InterPro" id="IPR009194">
    <property type="entry name" value="AdoTrfase_EutT"/>
</dbReference>
<evidence type="ECO:0000313" key="6">
    <source>
        <dbReference type="Proteomes" id="UP000306509"/>
    </source>
</evidence>
<keyword evidence="1 5" id="KW-0808">Transferase</keyword>
<protein>
    <submittedName>
        <fullName evidence="5">Ethanolamine utilization cobalamin adenosyltransferase</fullName>
    </submittedName>
</protein>
<sequence length="253" mass="29318">MNVITEAYLRDIMKENRPEVFYVPEGSLLSPSARDYLNQYKIKIEKQESGTLEKENAEKPAAESPDDMKAAYVDYATGAFFTSKPEHMTQLTGNKLVPKNHLRIIFRGKLDSLQSLIIRNQTAIAKNPRRSKLLEDLEDIMKILQNIMRCDVLDEPFTIERIIGLTHAELREHSHNPMKFYNIRQMILPHYTMGEEYAILNQIRTAIRECEISAVNAYQVGNDYTHQDILEEFNRLSSALHIMMCKYLAGEYN</sequence>
<proteinExistence type="predicted"/>
<dbReference type="RefSeq" id="WP_138002431.1">
    <property type="nucleotide sequence ID" value="NZ_QGQD01000045.1"/>
</dbReference>
<feature type="domain" description="Cobalamin adenosyltransferase-like" evidence="4">
    <location>
        <begin position="83"/>
        <end position="246"/>
    </location>
</feature>
<organism evidence="5 6">
    <name type="scientific">Robinsoniella peoriensis</name>
    <dbReference type="NCBI Taxonomy" id="180332"/>
    <lineage>
        <taxon>Bacteria</taxon>
        <taxon>Bacillati</taxon>
        <taxon>Bacillota</taxon>
        <taxon>Clostridia</taxon>
        <taxon>Lachnospirales</taxon>
        <taxon>Lachnospiraceae</taxon>
        <taxon>Robinsoniella</taxon>
    </lineage>
</organism>
<name>A0A4U8Q7Z6_9FIRM</name>
<dbReference type="GO" id="GO:0009236">
    <property type="term" value="P:cobalamin biosynthetic process"/>
    <property type="evidence" value="ECO:0007669"/>
    <property type="project" value="InterPro"/>
</dbReference>
<evidence type="ECO:0000259" key="4">
    <source>
        <dbReference type="Pfam" id="PF01923"/>
    </source>
</evidence>
<dbReference type="Gene3D" id="1.20.1200.10">
    <property type="entry name" value="Cobalamin adenosyltransferase-like"/>
    <property type="match status" value="1"/>
</dbReference>
<keyword evidence="2" id="KW-0547">Nucleotide-binding</keyword>
<evidence type="ECO:0000256" key="3">
    <source>
        <dbReference type="ARBA" id="ARBA00022840"/>
    </source>
</evidence>